<dbReference type="PANTHER" id="PTHR34848">
    <property type="match status" value="1"/>
</dbReference>
<evidence type="ECO:0000256" key="6">
    <source>
        <dbReference type="ARBA" id="ARBA00023134"/>
    </source>
</evidence>
<organism evidence="7 8">
    <name type="scientific">Faecalicatena faecalis</name>
    <dbReference type="NCBI Taxonomy" id="2726362"/>
    <lineage>
        <taxon>Bacteria</taxon>
        <taxon>Bacillati</taxon>
        <taxon>Bacillota</taxon>
        <taxon>Clostridia</taxon>
        <taxon>Lachnospirales</taxon>
        <taxon>Lachnospiraceae</taxon>
        <taxon>Faecalicatena</taxon>
    </lineage>
</organism>
<evidence type="ECO:0000313" key="7">
    <source>
        <dbReference type="EMBL" id="MBU3876020.1"/>
    </source>
</evidence>
<dbReference type="Pfam" id="PF02283">
    <property type="entry name" value="CobU"/>
    <property type="match status" value="1"/>
</dbReference>
<dbReference type="GO" id="GO:0016779">
    <property type="term" value="F:nucleotidyltransferase activity"/>
    <property type="evidence" value="ECO:0007669"/>
    <property type="project" value="UniProtKB-KW"/>
</dbReference>
<sequence>MKLVIGGAHQGKWEYAKRKYGGIEPAEFHWVDGKSCSFEEVYSCGGIYHFELLMKRMMKAGEDTSHLASRIAEKNPDIVIVSTEIGYGLVPIDAFDREYREQTGRVCTQLAELSSRVDRVVCGIGVTLKGE</sequence>
<keyword evidence="6" id="KW-0342">GTP-binding</keyword>
<dbReference type="Proteomes" id="UP000723714">
    <property type="component" value="Unassembled WGS sequence"/>
</dbReference>
<evidence type="ECO:0000313" key="8">
    <source>
        <dbReference type="Proteomes" id="UP000723714"/>
    </source>
</evidence>
<name>A0ABS6D347_9FIRM</name>
<comment type="caution">
    <text evidence="7">The sequence shown here is derived from an EMBL/GenBank/DDBJ whole genome shotgun (WGS) entry which is preliminary data.</text>
</comment>
<accession>A0ABS6D347</accession>
<dbReference type="EMBL" id="JABACJ020000007">
    <property type="protein sequence ID" value="MBU3876020.1"/>
    <property type="molecule type" value="Genomic_DNA"/>
</dbReference>
<keyword evidence="8" id="KW-1185">Reference proteome</keyword>
<evidence type="ECO:0000256" key="2">
    <source>
        <dbReference type="ARBA" id="ARBA00022679"/>
    </source>
</evidence>
<dbReference type="PANTHER" id="PTHR34848:SF1">
    <property type="entry name" value="BIFUNCTIONAL ADENOSYLCOBALAMIN BIOSYNTHESIS PROTEIN COBU"/>
    <property type="match status" value="1"/>
</dbReference>
<keyword evidence="7" id="KW-0548">Nucleotidyltransferase</keyword>
<protein>
    <submittedName>
        <fullName evidence="7">Bifunctional adenosylcobinamide kinase/adenosylcobinamide-phosphate guanylyltransferase</fullName>
    </submittedName>
</protein>
<reference evidence="7 8" key="1">
    <citation type="submission" date="2021-06" db="EMBL/GenBank/DDBJ databases">
        <title>Faecalicatena sp. nov. isolated from porcine feces.</title>
        <authorList>
            <person name="Oh B.S."/>
            <person name="Lee J.H."/>
        </authorList>
    </citation>
    <scope>NUCLEOTIDE SEQUENCE [LARGE SCALE GENOMIC DNA]</scope>
    <source>
        <strain evidence="7 8">AGMB00832</strain>
    </source>
</reference>
<keyword evidence="5" id="KW-0067">ATP-binding</keyword>
<keyword evidence="1" id="KW-0169">Cobalamin biosynthesis</keyword>
<evidence type="ECO:0000256" key="1">
    <source>
        <dbReference type="ARBA" id="ARBA00022573"/>
    </source>
</evidence>
<keyword evidence="2" id="KW-0808">Transferase</keyword>
<evidence type="ECO:0000256" key="3">
    <source>
        <dbReference type="ARBA" id="ARBA00022741"/>
    </source>
</evidence>
<keyword evidence="3" id="KW-0547">Nucleotide-binding</keyword>
<gene>
    <name evidence="7" type="ORF">HGO97_009355</name>
</gene>
<evidence type="ECO:0000256" key="5">
    <source>
        <dbReference type="ARBA" id="ARBA00022840"/>
    </source>
</evidence>
<dbReference type="InterPro" id="IPR003203">
    <property type="entry name" value="CobU/CobP"/>
</dbReference>
<keyword evidence="4 7" id="KW-0418">Kinase</keyword>
<evidence type="ECO:0000256" key="4">
    <source>
        <dbReference type="ARBA" id="ARBA00022777"/>
    </source>
</evidence>
<dbReference type="GO" id="GO:0016301">
    <property type="term" value="F:kinase activity"/>
    <property type="evidence" value="ECO:0007669"/>
    <property type="project" value="UniProtKB-KW"/>
</dbReference>
<proteinExistence type="predicted"/>